<accession>A0A4U0H7C3</accession>
<proteinExistence type="predicted"/>
<sequence>MTTMNCSIAIIQAIHTFVNAADTRNTSVLAAVMHDAYQNIQDGFFEQKGIFIFSKTRYIELIETKRFGGSPRTIKIESIDERGNIAIAKVILESELLCFSSNITLVNENSEWKVLYNVPNIRKKS</sequence>
<dbReference type="Proteomes" id="UP000309872">
    <property type="component" value="Unassembled WGS sequence"/>
</dbReference>
<reference evidence="1 2" key="1">
    <citation type="submission" date="2019-04" db="EMBL/GenBank/DDBJ databases">
        <title>Sphingobacterium olei sp. nov., isolated from oil-contaminated soil.</title>
        <authorList>
            <person name="Liu B."/>
        </authorList>
    </citation>
    <scope>NUCLEOTIDE SEQUENCE [LARGE SCALE GENOMIC DNA]</scope>
    <source>
        <strain evidence="1 2">Y3L14</strain>
    </source>
</reference>
<dbReference type="InterPro" id="IPR032710">
    <property type="entry name" value="NTF2-like_dom_sf"/>
</dbReference>
<evidence type="ECO:0000313" key="2">
    <source>
        <dbReference type="Proteomes" id="UP000309872"/>
    </source>
</evidence>
<dbReference type="EMBL" id="SUKA01000001">
    <property type="protein sequence ID" value="TJY67727.1"/>
    <property type="molecule type" value="Genomic_DNA"/>
</dbReference>
<gene>
    <name evidence="1" type="ORF">FAZ19_00230</name>
</gene>
<dbReference type="Pfam" id="PF12893">
    <property type="entry name" value="Lumazine_bd_2"/>
    <property type="match status" value="1"/>
</dbReference>
<name>A0A4U0H7C3_9SPHI</name>
<comment type="caution">
    <text evidence="1">The sequence shown here is derived from an EMBL/GenBank/DDBJ whole genome shotgun (WGS) entry which is preliminary data.</text>
</comment>
<dbReference type="SUPFAM" id="SSF54427">
    <property type="entry name" value="NTF2-like"/>
    <property type="match status" value="1"/>
</dbReference>
<dbReference type="OrthoDB" id="1441434at2"/>
<dbReference type="InterPro" id="IPR039437">
    <property type="entry name" value="FrzH/put_lumazine-bd"/>
</dbReference>
<organism evidence="1 2">
    <name type="scientific">Sphingobacterium alkalisoli</name>
    <dbReference type="NCBI Taxonomy" id="1874115"/>
    <lineage>
        <taxon>Bacteria</taxon>
        <taxon>Pseudomonadati</taxon>
        <taxon>Bacteroidota</taxon>
        <taxon>Sphingobacteriia</taxon>
        <taxon>Sphingobacteriales</taxon>
        <taxon>Sphingobacteriaceae</taxon>
        <taxon>Sphingobacterium</taxon>
    </lineage>
</organism>
<dbReference type="Gene3D" id="3.10.450.50">
    <property type="match status" value="1"/>
</dbReference>
<dbReference type="AlphaFoldDB" id="A0A4U0H7C3"/>
<evidence type="ECO:0000313" key="1">
    <source>
        <dbReference type="EMBL" id="TJY67727.1"/>
    </source>
</evidence>
<keyword evidence="2" id="KW-1185">Reference proteome</keyword>
<protein>
    <submittedName>
        <fullName evidence="1">Nuclear transport factor 2 family protein</fullName>
    </submittedName>
</protein>